<keyword evidence="4" id="KW-1133">Transmembrane helix</keyword>
<gene>
    <name evidence="6" type="ORF">CXG81DRAFT_27387</name>
</gene>
<feature type="compositionally biased region" description="Polar residues" evidence="3">
    <location>
        <begin position="61"/>
        <end position="72"/>
    </location>
</feature>
<dbReference type="EMBL" id="ML014250">
    <property type="protein sequence ID" value="RKO99879.1"/>
    <property type="molecule type" value="Genomic_DNA"/>
</dbReference>
<evidence type="ECO:0000256" key="3">
    <source>
        <dbReference type="SAM" id="MobiDB-lite"/>
    </source>
</evidence>
<proteinExistence type="predicted"/>
<feature type="compositionally biased region" description="Low complexity" evidence="3">
    <location>
        <begin position="23"/>
        <end position="51"/>
    </location>
</feature>
<name>A0A4P9X494_9FUNG</name>
<evidence type="ECO:0000256" key="1">
    <source>
        <dbReference type="ARBA" id="ARBA00022443"/>
    </source>
</evidence>
<dbReference type="OrthoDB" id="5595608at2759"/>
<dbReference type="AlphaFoldDB" id="A0A4P9X494"/>
<sequence>MDSPILVGYAQAHLARRDDDLDAAASRSPTESSTADPAAAATGAMAAAPAPDADRQATDTKVPSTGGNQISHMSLVPASSSPDSAHADASARNGISEASKIKTGIGSLTSPPTTDLTAILAGLLGGTVALCVLGAVISFVVLRRRNRSKRQMAKAMRTPEPYQIGKNGLLATSAGDIHFDGGAFDPQPSASAASSRGPGDQAKPLDGAWGVLQKPQPLFRAYEYQGPIHAADSVPPSYIQPLHDVAAGMTGAAPVHYVPAQNAHGGGGGAHGDYDPTMATQPAYAARGYVHSEGGHGMPHQQHQQQQQQYMQQHQQQHAMGTMSVANGPSYATAGSVPGPATTMTMTMVPPPPSAAPAMMAAPAAASASANVYAGSIGTTRGPLVPSDSVKSMSAPIDTATRQASEVQGAHGPEPSARVEAAIVVMAAAATGPTTASTVLSTDRQNTMGSTMTPVKAAAKPMSPTAASTMVLTSPPASSDDVPVSPRVVGKWPRRTLSCAYDPKTAALVLAQAGIDPDAADAVEDAAAAAAAAAGEADGEAAPIPYMVVAMGPFTHSLDDEIDLLENDMLNVERDFSDGWALGHNQRSGATGYFPLTFCQVVPAAS</sequence>
<keyword evidence="1 2" id="KW-0728">SH3 domain</keyword>
<protein>
    <recommendedName>
        <fullName evidence="5">SH3 domain-containing protein</fullName>
    </recommendedName>
</protein>
<dbReference type="Gene3D" id="2.30.30.40">
    <property type="entry name" value="SH3 Domains"/>
    <property type="match status" value="1"/>
</dbReference>
<dbReference type="SUPFAM" id="SSF50044">
    <property type="entry name" value="SH3-domain"/>
    <property type="match status" value="1"/>
</dbReference>
<keyword evidence="7" id="KW-1185">Reference proteome</keyword>
<evidence type="ECO:0000256" key="2">
    <source>
        <dbReference type="PROSITE-ProRule" id="PRU00192"/>
    </source>
</evidence>
<evidence type="ECO:0000256" key="4">
    <source>
        <dbReference type="SAM" id="Phobius"/>
    </source>
</evidence>
<feature type="domain" description="SH3" evidence="5">
    <location>
        <begin position="543"/>
        <end position="604"/>
    </location>
</feature>
<keyword evidence="4" id="KW-0812">Transmembrane</keyword>
<dbReference type="PROSITE" id="PS50002">
    <property type="entry name" value="SH3"/>
    <property type="match status" value="1"/>
</dbReference>
<feature type="transmembrane region" description="Helical" evidence="4">
    <location>
        <begin position="118"/>
        <end position="142"/>
    </location>
</feature>
<reference evidence="7" key="1">
    <citation type="journal article" date="2018" name="Nat. Microbiol.">
        <title>Leveraging single-cell genomics to expand the fungal tree of life.</title>
        <authorList>
            <person name="Ahrendt S.R."/>
            <person name="Quandt C.A."/>
            <person name="Ciobanu D."/>
            <person name="Clum A."/>
            <person name="Salamov A."/>
            <person name="Andreopoulos B."/>
            <person name="Cheng J.F."/>
            <person name="Woyke T."/>
            <person name="Pelin A."/>
            <person name="Henrissat B."/>
            <person name="Reynolds N.K."/>
            <person name="Benny G.L."/>
            <person name="Smith M.E."/>
            <person name="James T.Y."/>
            <person name="Grigoriev I.V."/>
        </authorList>
    </citation>
    <scope>NUCLEOTIDE SEQUENCE [LARGE SCALE GENOMIC DNA]</scope>
    <source>
        <strain evidence="7">ATCC 52028</strain>
    </source>
</reference>
<feature type="region of interest" description="Disordered" evidence="3">
    <location>
        <begin position="1"/>
        <end position="93"/>
    </location>
</feature>
<evidence type="ECO:0000259" key="5">
    <source>
        <dbReference type="PROSITE" id="PS50002"/>
    </source>
</evidence>
<dbReference type="Proteomes" id="UP000274922">
    <property type="component" value="Unassembled WGS sequence"/>
</dbReference>
<dbReference type="SMART" id="SM00326">
    <property type="entry name" value="SH3"/>
    <property type="match status" value="1"/>
</dbReference>
<evidence type="ECO:0000313" key="7">
    <source>
        <dbReference type="Proteomes" id="UP000274922"/>
    </source>
</evidence>
<keyword evidence="4" id="KW-0472">Membrane</keyword>
<dbReference type="InterPro" id="IPR036028">
    <property type="entry name" value="SH3-like_dom_sf"/>
</dbReference>
<feature type="compositionally biased region" description="Low complexity" evidence="3">
    <location>
        <begin position="77"/>
        <end position="91"/>
    </location>
</feature>
<organism evidence="6 7">
    <name type="scientific">Caulochytrium protostelioides</name>
    <dbReference type="NCBI Taxonomy" id="1555241"/>
    <lineage>
        <taxon>Eukaryota</taxon>
        <taxon>Fungi</taxon>
        <taxon>Fungi incertae sedis</taxon>
        <taxon>Chytridiomycota</taxon>
        <taxon>Chytridiomycota incertae sedis</taxon>
        <taxon>Chytridiomycetes</taxon>
        <taxon>Caulochytriales</taxon>
        <taxon>Caulochytriaceae</taxon>
        <taxon>Caulochytrium</taxon>
    </lineage>
</organism>
<evidence type="ECO:0000313" key="6">
    <source>
        <dbReference type="EMBL" id="RKO99879.1"/>
    </source>
</evidence>
<feature type="region of interest" description="Disordered" evidence="3">
    <location>
        <begin position="180"/>
        <end position="206"/>
    </location>
</feature>
<dbReference type="InterPro" id="IPR001452">
    <property type="entry name" value="SH3_domain"/>
</dbReference>
<accession>A0A4P9X494</accession>